<dbReference type="AlphaFoldDB" id="A0A1B0D5A9"/>
<dbReference type="Proteomes" id="UP000092462">
    <property type="component" value="Unassembled WGS sequence"/>
</dbReference>
<organism evidence="1 2">
    <name type="scientific">Phlebotomus papatasi</name>
    <name type="common">Sandfly</name>
    <dbReference type="NCBI Taxonomy" id="29031"/>
    <lineage>
        <taxon>Eukaryota</taxon>
        <taxon>Metazoa</taxon>
        <taxon>Ecdysozoa</taxon>
        <taxon>Arthropoda</taxon>
        <taxon>Hexapoda</taxon>
        <taxon>Insecta</taxon>
        <taxon>Pterygota</taxon>
        <taxon>Neoptera</taxon>
        <taxon>Endopterygota</taxon>
        <taxon>Diptera</taxon>
        <taxon>Nematocera</taxon>
        <taxon>Psychodoidea</taxon>
        <taxon>Psychodidae</taxon>
        <taxon>Phlebotomus</taxon>
        <taxon>Phlebotomus</taxon>
    </lineage>
</organism>
<dbReference type="EnsemblMetazoa" id="PPAI002666-RA">
    <property type="protein sequence ID" value="PPAI002666-PA"/>
    <property type="gene ID" value="PPAI002666"/>
</dbReference>
<keyword evidence="2" id="KW-1185">Reference proteome</keyword>
<dbReference type="VEuPathDB" id="VectorBase:PPAI002666"/>
<evidence type="ECO:0000313" key="1">
    <source>
        <dbReference type="EnsemblMetazoa" id="PPAI002666-PA"/>
    </source>
</evidence>
<dbReference type="VEuPathDB" id="VectorBase:PPAPM1_012584"/>
<reference evidence="1" key="1">
    <citation type="submission" date="2022-08" db="UniProtKB">
        <authorList>
            <consortium name="EnsemblMetazoa"/>
        </authorList>
    </citation>
    <scope>IDENTIFICATION</scope>
    <source>
        <strain evidence="1">Israel</strain>
    </source>
</reference>
<evidence type="ECO:0000313" key="2">
    <source>
        <dbReference type="Proteomes" id="UP000092462"/>
    </source>
</evidence>
<proteinExistence type="predicted"/>
<name>A0A1B0D5A9_PHLPP</name>
<dbReference type="EMBL" id="AJVK01011722">
    <property type="status" value="NOT_ANNOTATED_CDS"/>
    <property type="molecule type" value="Genomic_DNA"/>
</dbReference>
<accession>A0A1B0D5A9</accession>
<protein>
    <submittedName>
        <fullName evidence="1">Uncharacterized protein</fullName>
    </submittedName>
</protein>
<sequence>MHFSSVRKMWQFVLLLMVFSPFCRGEPDNSTSADLEYLKLIDPSYGVTWMFLPDGNNTMQIAYLSEEPRNSTRMSLYDVKDKVTFHLYNR</sequence>